<proteinExistence type="predicted"/>
<name>A0A2V5L210_9MICC</name>
<evidence type="ECO:0000313" key="1">
    <source>
        <dbReference type="EMBL" id="PYI65078.1"/>
    </source>
</evidence>
<keyword evidence="2" id="KW-1185">Reference proteome</keyword>
<organism evidence="1 2">
    <name type="scientific">Arthrobacter livingstonensis</name>
    <dbReference type="NCBI Taxonomy" id="670078"/>
    <lineage>
        <taxon>Bacteria</taxon>
        <taxon>Bacillati</taxon>
        <taxon>Actinomycetota</taxon>
        <taxon>Actinomycetes</taxon>
        <taxon>Micrococcales</taxon>
        <taxon>Micrococcaceae</taxon>
        <taxon>Arthrobacter</taxon>
    </lineage>
</organism>
<dbReference type="AlphaFoldDB" id="A0A2V5L210"/>
<sequence length="44" mass="5053">YNKKRAEGKRHNQALIALARRRCDVLFAMLRDGTFYEAPATKTA</sequence>
<accession>A0A2V5L210</accession>
<protein>
    <submittedName>
        <fullName evidence="1">IS110 family transposase</fullName>
    </submittedName>
</protein>
<gene>
    <name evidence="1" type="ORF">CVV68_19815</name>
</gene>
<reference evidence="1 2" key="1">
    <citation type="submission" date="2018-05" db="EMBL/GenBank/DDBJ databases">
        <title>Genetic diversity of glacier-inhabiting Cryobacterium bacteria in China and description of Cryobacterium mengkeensis sp. nov. and Arthrobacter glacialis sp. nov.</title>
        <authorList>
            <person name="Liu Q."/>
            <person name="Xin Y.-H."/>
        </authorList>
    </citation>
    <scope>NUCLEOTIDE SEQUENCE [LARGE SCALE GENOMIC DNA]</scope>
    <source>
        <strain evidence="1 2">LI2</strain>
    </source>
</reference>
<dbReference type="Proteomes" id="UP000247832">
    <property type="component" value="Unassembled WGS sequence"/>
</dbReference>
<comment type="caution">
    <text evidence="1">The sequence shown here is derived from an EMBL/GenBank/DDBJ whole genome shotgun (WGS) entry which is preliminary data.</text>
</comment>
<dbReference type="EMBL" id="QJVD01000031">
    <property type="protein sequence ID" value="PYI65078.1"/>
    <property type="molecule type" value="Genomic_DNA"/>
</dbReference>
<feature type="non-terminal residue" evidence="1">
    <location>
        <position position="1"/>
    </location>
</feature>
<evidence type="ECO:0000313" key="2">
    <source>
        <dbReference type="Proteomes" id="UP000247832"/>
    </source>
</evidence>